<dbReference type="PATRIC" id="fig|28087.4.peg.1448"/>
<dbReference type="OrthoDB" id="9793637at2"/>
<evidence type="ECO:0000313" key="2">
    <source>
        <dbReference type="EMBL" id="KTD58745.1"/>
    </source>
</evidence>
<dbReference type="eggNOG" id="COG5592">
    <property type="taxonomic scope" value="Bacteria"/>
</dbReference>
<dbReference type="PANTHER" id="PTHR35585:SF1">
    <property type="entry name" value="HHE DOMAIN PROTEIN (AFU_ORTHOLOGUE AFUA_4G00730)"/>
    <property type="match status" value="1"/>
</dbReference>
<organism evidence="2 3">
    <name type="scientific">Legionella sainthelensi</name>
    <dbReference type="NCBI Taxonomy" id="28087"/>
    <lineage>
        <taxon>Bacteria</taxon>
        <taxon>Pseudomonadati</taxon>
        <taxon>Pseudomonadota</taxon>
        <taxon>Gammaproteobacteria</taxon>
        <taxon>Legionellales</taxon>
        <taxon>Legionellaceae</taxon>
        <taxon>Legionella</taxon>
    </lineage>
</organism>
<gene>
    <name evidence="2" type="ORF">Lsai_1352</name>
</gene>
<accession>A0A0W0YPE8</accession>
<name>A0A0W0YPE8_9GAMM</name>
<dbReference type="Pfam" id="PF01814">
    <property type="entry name" value="Hemerythrin"/>
    <property type="match status" value="1"/>
</dbReference>
<dbReference type="STRING" id="28087.Lsai_1352"/>
<proteinExistence type="predicted"/>
<dbReference type="InterPro" id="IPR012312">
    <property type="entry name" value="Hemerythrin-like"/>
</dbReference>
<comment type="caution">
    <text evidence="2">The sequence shown here is derived from an EMBL/GenBank/DDBJ whole genome shotgun (WGS) entry which is preliminary data.</text>
</comment>
<dbReference type="EMBL" id="LNYV01000013">
    <property type="protein sequence ID" value="KTD58745.1"/>
    <property type="molecule type" value="Genomic_DNA"/>
</dbReference>
<dbReference type="Gene3D" id="1.20.120.520">
    <property type="entry name" value="nmb1532 protein domain like"/>
    <property type="match status" value="1"/>
</dbReference>
<sequence length="141" mass="16821">MNAIDFLIMEHNRVRTMLADIADDSHRFETQRSHFDRLGQDLIRHEAMEHTVWYPYFKNSLPDTVKHLIKEENMAEKEIKKMNELKTEAAWRGHFAKFKKEVQHHAEEEEKKLFPEVAKLLSESQLLEIGSKMAAFKKKYH</sequence>
<dbReference type="PANTHER" id="PTHR35585">
    <property type="entry name" value="HHE DOMAIN PROTEIN (AFU_ORTHOLOGUE AFUA_4G00730)"/>
    <property type="match status" value="1"/>
</dbReference>
<protein>
    <recommendedName>
        <fullName evidence="1">Hemerythrin-like domain-containing protein</fullName>
    </recommendedName>
</protein>
<dbReference type="AlphaFoldDB" id="A0A0W0YPE8"/>
<feature type="domain" description="Hemerythrin-like" evidence="1">
    <location>
        <begin position="3"/>
        <end position="116"/>
    </location>
</feature>
<dbReference type="Proteomes" id="UP000054621">
    <property type="component" value="Unassembled WGS sequence"/>
</dbReference>
<reference evidence="2 3" key="1">
    <citation type="submission" date="2015-11" db="EMBL/GenBank/DDBJ databases">
        <title>Genomic analysis of 38 Legionella species identifies large and diverse effector repertoires.</title>
        <authorList>
            <person name="Burstein D."/>
            <person name="Amaro F."/>
            <person name="Zusman T."/>
            <person name="Lifshitz Z."/>
            <person name="Cohen O."/>
            <person name="Gilbert J.A."/>
            <person name="Pupko T."/>
            <person name="Shuman H.A."/>
            <person name="Segal G."/>
        </authorList>
    </citation>
    <scope>NUCLEOTIDE SEQUENCE [LARGE SCALE GENOMIC DNA]</scope>
    <source>
        <strain evidence="2 3">Mt.St.Helens-4</strain>
    </source>
</reference>
<evidence type="ECO:0000259" key="1">
    <source>
        <dbReference type="Pfam" id="PF01814"/>
    </source>
</evidence>
<evidence type="ECO:0000313" key="3">
    <source>
        <dbReference type="Proteomes" id="UP000054621"/>
    </source>
</evidence>
<dbReference type="RefSeq" id="WP_027272219.1">
    <property type="nucleotide sequence ID" value="NZ_CAAAJE010000035.1"/>
</dbReference>